<feature type="region of interest" description="Disordered" evidence="1">
    <location>
        <begin position="175"/>
        <end position="205"/>
    </location>
</feature>
<dbReference type="PANTHER" id="PTHR47443">
    <property type="entry name" value="ACYL-COA N-ACYLTRANSFERASES (NAT) SUPERFAMILY PROTEIN"/>
    <property type="match status" value="1"/>
</dbReference>
<organism evidence="3 4">
    <name type="scientific">Pleodorina starrii</name>
    <dbReference type="NCBI Taxonomy" id="330485"/>
    <lineage>
        <taxon>Eukaryota</taxon>
        <taxon>Viridiplantae</taxon>
        <taxon>Chlorophyta</taxon>
        <taxon>core chlorophytes</taxon>
        <taxon>Chlorophyceae</taxon>
        <taxon>CS clade</taxon>
        <taxon>Chlamydomonadales</taxon>
        <taxon>Volvocaceae</taxon>
        <taxon>Pleodorina</taxon>
    </lineage>
</organism>
<dbReference type="GO" id="GO:0016747">
    <property type="term" value="F:acyltransferase activity, transferring groups other than amino-acyl groups"/>
    <property type="evidence" value="ECO:0007669"/>
    <property type="project" value="InterPro"/>
</dbReference>
<evidence type="ECO:0000313" key="4">
    <source>
        <dbReference type="Proteomes" id="UP001165080"/>
    </source>
</evidence>
<dbReference type="InterPro" id="IPR000182">
    <property type="entry name" value="GNAT_dom"/>
</dbReference>
<dbReference type="Gene3D" id="3.40.630.30">
    <property type="match status" value="1"/>
</dbReference>
<dbReference type="SUPFAM" id="SSF55729">
    <property type="entry name" value="Acyl-CoA N-acyltransferases (Nat)"/>
    <property type="match status" value="1"/>
</dbReference>
<sequence length="388" mass="41529">MRRASLGRQCTQHSSACTPKKDIRPWKALNRRNIVIVASSVDTGPSTSSPTPRAYTVRRATQADSASLAAVCGESFGRGNFPGLEVEALHQLEERYAAVIEEDMQVKLTDALDAKAQAQRQHREYRLRLYMQQLRAELAAMRGEPARFVTQVSPQDVRMIQRWRRSRQFMVLVAAEKEPSSSPSSPPHASGPQGDRNGGAAPRDGGPVVACATLSLMQPEALLPPPFPSAKPFRCYVSNMAVAPSHRRRGLARRLLQQCERVARLWGHSSLWLHVKGSNAGAEALYRSLGFRRVEEGGLRLLPGPLSQVLMCKQLPPLPNGCPVLLSRSAAAAAGGASAGGGGGARGQAGTGVESVVTGVSGGARSSDGVFVWNAVVGVDGTDEAERD</sequence>
<comment type="caution">
    <text evidence="3">The sequence shown here is derived from an EMBL/GenBank/DDBJ whole genome shotgun (WGS) entry which is preliminary data.</text>
</comment>
<dbReference type="PANTHER" id="PTHR47443:SF3">
    <property type="entry name" value="GCN5-RELATED N-ACETYLTRANSFERASE 4, CHLOROPLASTIC"/>
    <property type="match status" value="1"/>
</dbReference>
<evidence type="ECO:0000256" key="1">
    <source>
        <dbReference type="SAM" id="MobiDB-lite"/>
    </source>
</evidence>
<dbReference type="OrthoDB" id="249099at2759"/>
<dbReference type="PROSITE" id="PS51186">
    <property type="entry name" value="GNAT"/>
    <property type="match status" value="1"/>
</dbReference>
<evidence type="ECO:0000259" key="2">
    <source>
        <dbReference type="PROSITE" id="PS51186"/>
    </source>
</evidence>
<dbReference type="AlphaFoldDB" id="A0A9W6BCN9"/>
<proteinExistence type="predicted"/>
<keyword evidence="4" id="KW-1185">Reference proteome</keyword>
<feature type="domain" description="N-acetyltransferase" evidence="2">
    <location>
        <begin position="147"/>
        <end position="316"/>
    </location>
</feature>
<name>A0A9W6BCN9_9CHLO</name>
<dbReference type="Pfam" id="PF00583">
    <property type="entry name" value="Acetyltransf_1"/>
    <property type="match status" value="1"/>
</dbReference>
<dbReference type="Proteomes" id="UP001165080">
    <property type="component" value="Unassembled WGS sequence"/>
</dbReference>
<dbReference type="EMBL" id="BRXU01000002">
    <property type="protein sequence ID" value="GLC49313.1"/>
    <property type="molecule type" value="Genomic_DNA"/>
</dbReference>
<accession>A0A9W6BCN9</accession>
<reference evidence="3 4" key="1">
    <citation type="journal article" date="2023" name="Commun. Biol.">
        <title>Reorganization of the ancestral sex-determining regions during the evolution of trioecy in Pleodorina starrii.</title>
        <authorList>
            <person name="Takahashi K."/>
            <person name="Suzuki S."/>
            <person name="Kawai-Toyooka H."/>
            <person name="Yamamoto K."/>
            <person name="Hamaji T."/>
            <person name="Ootsuki R."/>
            <person name="Yamaguchi H."/>
            <person name="Kawachi M."/>
            <person name="Higashiyama T."/>
            <person name="Nozaki H."/>
        </authorList>
    </citation>
    <scope>NUCLEOTIDE SEQUENCE [LARGE SCALE GENOMIC DNA]</scope>
    <source>
        <strain evidence="3 4">NIES-4479</strain>
    </source>
</reference>
<gene>
    <name evidence="3" type="primary">PLEST004237</name>
    <name evidence="3" type="ORF">PLESTB_000205700</name>
</gene>
<protein>
    <recommendedName>
        <fullName evidence="2">N-acetyltransferase domain-containing protein</fullName>
    </recommendedName>
</protein>
<dbReference type="InterPro" id="IPR016181">
    <property type="entry name" value="Acyl_CoA_acyltransferase"/>
</dbReference>
<evidence type="ECO:0000313" key="3">
    <source>
        <dbReference type="EMBL" id="GLC49313.1"/>
    </source>
</evidence>